<dbReference type="AlphaFoldDB" id="A0A2V2WL73"/>
<dbReference type="VEuPathDB" id="TriTrypDB:ECC02_002128"/>
<dbReference type="VEuPathDB" id="TriTrypDB:C4B63_205g43"/>
<feature type="region of interest" description="Disordered" evidence="1">
    <location>
        <begin position="178"/>
        <end position="207"/>
    </location>
</feature>
<dbReference type="VEuPathDB" id="TriTrypDB:C3747_80g101"/>
<sequence>MPLLLRPRLRGERIRMQFVFGRCGVSRKEACDAAARRASEPAQLTDTWTAVMVALAKRIIFARRHKPETRRTTITGDREPTHTDTTLACEEEAALARFCTNTDGCYDHRDPPYHARAVGAARMSRNRNAKKFARKPLLIPLDPAPSRRKAPAECPACGKQYSLRTGNAESQVPRCAGTAWNPTGTTTRHFSKDGDERRQTDRTSATDCTAQTAAIPMQSLLGVVRAKSPTHSSSPAPPHARLLRATNKAFPGI</sequence>
<protein>
    <submittedName>
        <fullName evidence="2">Uncharacterized protein</fullName>
    </submittedName>
</protein>
<dbReference type="VEuPathDB" id="TriTrypDB:Tc_MARK_5187"/>
<comment type="caution">
    <text evidence="2">The sequence shown here is derived from an EMBL/GenBank/DDBJ whole genome shotgun (WGS) entry which is preliminary data.</text>
</comment>
<dbReference type="VEuPathDB" id="TriTrypDB:TcCL_Unassigned02354"/>
<proteinExistence type="predicted"/>
<dbReference type="VEuPathDB" id="TriTrypDB:TcBrA4_0105180"/>
<evidence type="ECO:0000313" key="2">
    <source>
        <dbReference type="EMBL" id="PWV09366.1"/>
    </source>
</evidence>
<evidence type="ECO:0000313" key="3">
    <source>
        <dbReference type="Proteomes" id="UP000246078"/>
    </source>
</evidence>
<feature type="compositionally biased region" description="Basic and acidic residues" evidence="1">
    <location>
        <begin position="190"/>
        <end position="201"/>
    </location>
</feature>
<evidence type="ECO:0000256" key="1">
    <source>
        <dbReference type="SAM" id="MobiDB-lite"/>
    </source>
</evidence>
<dbReference type="VEuPathDB" id="TriTrypDB:TcYC6_0021430"/>
<organism evidence="2 3">
    <name type="scientific">Trypanosoma cruzi</name>
    <dbReference type="NCBI Taxonomy" id="5693"/>
    <lineage>
        <taxon>Eukaryota</taxon>
        <taxon>Discoba</taxon>
        <taxon>Euglenozoa</taxon>
        <taxon>Kinetoplastea</taxon>
        <taxon>Metakinetoplastina</taxon>
        <taxon>Trypanosomatida</taxon>
        <taxon>Trypanosomatidae</taxon>
        <taxon>Trypanosoma</taxon>
        <taxon>Schizotrypanum</taxon>
    </lineage>
</organism>
<name>A0A2V2WL73_TRYCR</name>
<gene>
    <name evidence="2" type="ORF">C3747_80g101</name>
</gene>
<dbReference type="EMBL" id="PRFC01000080">
    <property type="protein sequence ID" value="PWV09366.1"/>
    <property type="molecule type" value="Genomic_DNA"/>
</dbReference>
<dbReference type="VEuPathDB" id="TriTrypDB:BCY84_20150"/>
<dbReference type="VEuPathDB" id="TriTrypDB:TcG_10473"/>
<reference evidence="2 3" key="1">
    <citation type="journal article" date="2018" name="Microb. Genom.">
        <title>Expanding an expanded genome: long-read sequencing of Trypanosoma cruzi.</title>
        <authorList>
            <person name="Berna L."/>
            <person name="Rodriguez M."/>
            <person name="Chiribao M.L."/>
            <person name="Parodi-Talice A."/>
            <person name="Pita S."/>
            <person name="Rijo G."/>
            <person name="Alvarez-Valin F."/>
            <person name="Robello C."/>
        </authorList>
    </citation>
    <scope>NUCLEOTIDE SEQUENCE [LARGE SCALE GENOMIC DNA]</scope>
    <source>
        <strain evidence="2 3">TCC</strain>
    </source>
</reference>
<dbReference type="Proteomes" id="UP000246078">
    <property type="component" value="Unassembled WGS sequence"/>
</dbReference>
<accession>A0A2V2WL73</accession>